<dbReference type="InterPro" id="IPR009267">
    <property type="entry name" value="NTP_transf_6"/>
</dbReference>
<dbReference type="Pfam" id="PF06042">
    <property type="entry name" value="NTP_transf_6"/>
    <property type="match status" value="1"/>
</dbReference>
<evidence type="ECO:0000313" key="1">
    <source>
        <dbReference type="EMBL" id="ODP26129.1"/>
    </source>
</evidence>
<reference evidence="1 2" key="1">
    <citation type="submission" date="2016-08" db="EMBL/GenBank/DDBJ databases">
        <title>Genome sequencing of Paenibacillus sp. TI45-13ar, isolated from Korean traditional nuruk.</title>
        <authorList>
            <person name="Kim S.-J."/>
        </authorList>
    </citation>
    <scope>NUCLEOTIDE SEQUENCE [LARGE SCALE GENOMIC DNA]</scope>
    <source>
        <strain evidence="1 2">TI45-13ar</strain>
    </source>
</reference>
<dbReference type="PANTHER" id="PTHR39166:SF1">
    <property type="entry name" value="BLL1166 PROTEIN"/>
    <property type="match status" value="1"/>
</dbReference>
<dbReference type="RefSeq" id="WP_069329887.1">
    <property type="nucleotide sequence ID" value="NZ_MDER01000096.1"/>
</dbReference>
<name>A0A1E3KX57_9BACL</name>
<dbReference type="AlphaFoldDB" id="A0A1E3KX57"/>
<dbReference type="PATRIC" id="fig|1886670.3.peg.4608"/>
<gene>
    <name evidence="1" type="ORF">PTI45_04586</name>
</gene>
<dbReference type="PANTHER" id="PTHR39166">
    <property type="entry name" value="BLL1166 PROTEIN"/>
    <property type="match status" value="1"/>
</dbReference>
<dbReference type="EMBL" id="MDER01000096">
    <property type="protein sequence ID" value="ODP26129.1"/>
    <property type="molecule type" value="Genomic_DNA"/>
</dbReference>
<accession>A0A1E3KX57</accession>
<organism evidence="1 2">
    <name type="scientific">Paenibacillus nuruki</name>
    <dbReference type="NCBI Taxonomy" id="1886670"/>
    <lineage>
        <taxon>Bacteria</taxon>
        <taxon>Bacillati</taxon>
        <taxon>Bacillota</taxon>
        <taxon>Bacilli</taxon>
        <taxon>Bacillales</taxon>
        <taxon>Paenibacillaceae</taxon>
        <taxon>Paenibacillus</taxon>
    </lineage>
</organism>
<keyword evidence="2" id="KW-1185">Reference proteome</keyword>
<dbReference type="STRING" id="1886670.PTI45_04586"/>
<dbReference type="Proteomes" id="UP000094578">
    <property type="component" value="Unassembled WGS sequence"/>
</dbReference>
<evidence type="ECO:0000313" key="2">
    <source>
        <dbReference type="Proteomes" id="UP000094578"/>
    </source>
</evidence>
<proteinExistence type="predicted"/>
<comment type="caution">
    <text evidence="1">The sequence shown here is derived from an EMBL/GenBank/DDBJ whole genome shotgun (WGS) entry which is preliminary data.</text>
</comment>
<evidence type="ECO:0008006" key="3">
    <source>
        <dbReference type="Google" id="ProtNLM"/>
    </source>
</evidence>
<sequence length="196" mass="23095">MSTYDSDKEQSRQQTIVQWIEDDGWMMDILRSVRHLNLPDSWVCAGFVRSKIWDMLHQIDSRTVLADIDVVYYDPNQLDENNEKEWERQLSCMQPAVPWSVKNEARMHIANRIEPYTSTVDAISCFPETATALGVRLDEDDQVILVAPCGLEDVFEMKIRVNPRFLQTRGDVHIYQQRVQQKNWQHTWNRLTIVDK</sequence>
<protein>
    <recommendedName>
        <fullName evidence="3">Nucleotidyltransferase family protein</fullName>
    </recommendedName>
</protein>